<evidence type="ECO:0000313" key="2">
    <source>
        <dbReference type="EMBL" id="KAF7352110.1"/>
    </source>
</evidence>
<keyword evidence="1" id="KW-0175">Coiled coil</keyword>
<evidence type="ECO:0000313" key="3">
    <source>
        <dbReference type="Proteomes" id="UP000620124"/>
    </source>
</evidence>
<organism evidence="2 3">
    <name type="scientific">Mycena venus</name>
    <dbReference type="NCBI Taxonomy" id="2733690"/>
    <lineage>
        <taxon>Eukaryota</taxon>
        <taxon>Fungi</taxon>
        <taxon>Dikarya</taxon>
        <taxon>Basidiomycota</taxon>
        <taxon>Agaricomycotina</taxon>
        <taxon>Agaricomycetes</taxon>
        <taxon>Agaricomycetidae</taxon>
        <taxon>Agaricales</taxon>
        <taxon>Marasmiineae</taxon>
        <taxon>Mycenaceae</taxon>
        <taxon>Mycena</taxon>
    </lineage>
</organism>
<evidence type="ECO:0000256" key="1">
    <source>
        <dbReference type="SAM" id="Coils"/>
    </source>
</evidence>
<name>A0A8H6Y137_9AGAR</name>
<sequence>MAHACWKCGALPLNASQPGFLPATTGNSLDFTQSSEGNAAPLDSDIPFIRNIISKGLAHVDTLDIQIRDLEAALAELVRRREEMVERVRQHRVILSPVRRLPPELVCDIFTLTLNTDEVTPHKFPGILAKSADPGDSPLWRILFCGAPSLSLPPHSRSGDLSMTKTQLLRSANAPLKVYWVVNAGHTMDPQMADLVVAECSRWAALRLDVVRAHSSDVLNWLRPVNGRLSSLKKLELFVKPNVVVPDVFSTAPSLRKVYLTDWPFQQISPNISIPWRQITHYRGAYAVQSQLHILRRSPNLLQCAVGLDDALDSHSHASIILPHLRRLCIQVAAFLVHLTTPLLEDLYYVDGSTTGLHKLLPFVHRSACSLRKLVLMECDISLELLTVLRGLPTLRDFFIEVEFGQDQALLFDAMKISGTSNDLCPNLTSFSYGVDKEFPQDVFFAMVESRRNRGLTRLLVFDPNDYLESGSAGVASSIRKLREEGMDAVFLGEDDGDVELLKAENFF</sequence>
<dbReference type="OrthoDB" id="2835096at2759"/>
<proteinExistence type="predicted"/>
<dbReference type="SUPFAM" id="SSF52058">
    <property type="entry name" value="L domain-like"/>
    <property type="match status" value="1"/>
</dbReference>
<accession>A0A8H6Y137</accession>
<gene>
    <name evidence="2" type="ORF">MVEN_01174000</name>
</gene>
<feature type="coiled-coil region" evidence="1">
    <location>
        <begin position="60"/>
        <end position="87"/>
    </location>
</feature>
<dbReference type="EMBL" id="JACAZI010000009">
    <property type="protein sequence ID" value="KAF7352110.1"/>
    <property type="molecule type" value="Genomic_DNA"/>
</dbReference>
<dbReference type="AlphaFoldDB" id="A0A8H6Y137"/>
<comment type="caution">
    <text evidence="2">The sequence shown here is derived from an EMBL/GenBank/DDBJ whole genome shotgun (WGS) entry which is preliminary data.</text>
</comment>
<protein>
    <submittedName>
        <fullName evidence="2">F-box domain-containing protein</fullName>
    </submittedName>
</protein>
<reference evidence="2" key="1">
    <citation type="submission" date="2020-05" db="EMBL/GenBank/DDBJ databases">
        <title>Mycena genomes resolve the evolution of fungal bioluminescence.</title>
        <authorList>
            <person name="Tsai I.J."/>
        </authorList>
    </citation>
    <scope>NUCLEOTIDE SEQUENCE</scope>
    <source>
        <strain evidence="2">CCC161011</strain>
    </source>
</reference>
<dbReference type="Proteomes" id="UP000620124">
    <property type="component" value="Unassembled WGS sequence"/>
</dbReference>
<keyword evidence="3" id="KW-1185">Reference proteome</keyword>